<keyword evidence="10" id="KW-1185">Reference proteome</keyword>
<gene>
    <name evidence="9" type="ORF">J2Z44_003168</name>
</gene>
<dbReference type="SUPFAM" id="SSF47384">
    <property type="entry name" value="Homodimeric domain of signal transducing histidine kinase"/>
    <property type="match status" value="1"/>
</dbReference>
<feature type="domain" description="Histidine kinase" evidence="8">
    <location>
        <begin position="88"/>
        <end position="282"/>
    </location>
</feature>
<comment type="catalytic activity">
    <reaction evidence="1">
        <text>ATP + protein L-histidine = ADP + protein N-phospho-L-histidine.</text>
        <dbReference type="EC" id="2.7.13.3"/>
    </reaction>
</comment>
<comment type="caution">
    <text evidence="9">The sequence shown here is derived from an EMBL/GenBank/DDBJ whole genome shotgun (WGS) entry which is preliminary data.</text>
</comment>
<dbReference type="RefSeq" id="WP_021281117.1">
    <property type="nucleotide sequence ID" value="NZ_JAGGLL010000027.1"/>
</dbReference>
<dbReference type="PANTHER" id="PTHR45453">
    <property type="entry name" value="PHOSPHATE REGULON SENSOR PROTEIN PHOR"/>
    <property type="match status" value="1"/>
</dbReference>
<dbReference type="EC" id="2.7.13.3" evidence="3"/>
<keyword evidence="5" id="KW-0808">Transferase</keyword>
<dbReference type="EMBL" id="JAGGLL010000027">
    <property type="protein sequence ID" value="MBP2023331.1"/>
    <property type="molecule type" value="Genomic_DNA"/>
</dbReference>
<evidence type="ECO:0000313" key="9">
    <source>
        <dbReference type="EMBL" id="MBP2023331.1"/>
    </source>
</evidence>
<reference evidence="9 10" key="1">
    <citation type="submission" date="2021-03" db="EMBL/GenBank/DDBJ databases">
        <title>Genomic Encyclopedia of Type Strains, Phase IV (KMG-IV): sequencing the most valuable type-strain genomes for metagenomic binning, comparative biology and taxonomic classification.</title>
        <authorList>
            <person name="Goeker M."/>
        </authorList>
    </citation>
    <scope>NUCLEOTIDE SEQUENCE [LARGE SCALE GENOMIC DNA]</scope>
    <source>
        <strain evidence="9 10">DSM 28650</strain>
    </source>
</reference>
<evidence type="ECO:0000313" key="10">
    <source>
        <dbReference type="Proteomes" id="UP001519308"/>
    </source>
</evidence>
<evidence type="ECO:0000256" key="5">
    <source>
        <dbReference type="ARBA" id="ARBA00022679"/>
    </source>
</evidence>
<sequence length="301" mass="34256">MAYLVVFLLIIVFLLGFRLFYMGNQIKSLSNQLAYINASKTNKKITIGLLNKNIEKLAEKINKTIEIKLQSEANRIKVENDLRQTIANMSHDLRTPLTSIIGYIQFLKLEGISEEEKAEYLEVAEHRAKSLEILLNDFYELSLIDSLDYELKMEKLNINKVLEQVVLDRYADFMGRNINPSINIPSEDLYIIGEKKSVERIIDNLLSNAIKYAKDAIDISLQVKKDSTILKISNTFTNLTQQDLESVFDRFYMADKTRSGKGTGLGLAITKGLVEKMGGSINCHIEGDMFIIYCKFGLMNS</sequence>
<evidence type="ECO:0000256" key="1">
    <source>
        <dbReference type="ARBA" id="ARBA00000085"/>
    </source>
</evidence>
<dbReference type="InterPro" id="IPR003594">
    <property type="entry name" value="HATPase_dom"/>
</dbReference>
<evidence type="ECO:0000256" key="7">
    <source>
        <dbReference type="ARBA" id="ARBA00023012"/>
    </source>
</evidence>
<keyword evidence="7" id="KW-0902">Two-component regulatory system</keyword>
<dbReference type="PANTHER" id="PTHR45453:SF1">
    <property type="entry name" value="PHOSPHATE REGULON SENSOR PROTEIN PHOR"/>
    <property type="match status" value="1"/>
</dbReference>
<dbReference type="Gene3D" id="1.10.287.130">
    <property type="match status" value="1"/>
</dbReference>
<keyword evidence="4" id="KW-0597">Phosphoprotein</keyword>
<dbReference type="SUPFAM" id="SSF55874">
    <property type="entry name" value="ATPase domain of HSP90 chaperone/DNA topoisomerase II/histidine kinase"/>
    <property type="match status" value="1"/>
</dbReference>
<dbReference type="Pfam" id="PF00512">
    <property type="entry name" value="HisKA"/>
    <property type="match status" value="1"/>
</dbReference>
<evidence type="ECO:0000256" key="4">
    <source>
        <dbReference type="ARBA" id="ARBA00022553"/>
    </source>
</evidence>
<dbReference type="SMART" id="SM00388">
    <property type="entry name" value="HisKA"/>
    <property type="match status" value="1"/>
</dbReference>
<dbReference type="CDD" id="cd00075">
    <property type="entry name" value="HATPase"/>
    <property type="match status" value="1"/>
</dbReference>
<dbReference type="Proteomes" id="UP001519308">
    <property type="component" value="Unassembled WGS sequence"/>
</dbReference>
<evidence type="ECO:0000259" key="8">
    <source>
        <dbReference type="PROSITE" id="PS50109"/>
    </source>
</evidence>
<evidence type="ECO:0000256" key="6">
    <source>
        <dbReference type="ARBA" id="ARBA00022777"/>
    </source>
</evidence>
<dbReference type="Pfam" id="PF02518">
    <property type="entry name" value="HATPase_c"/>
    <property type="match status" value="1"/>
</dbReference>
<evidence type="ECO:0000256" key="2">
    <source>
        <dbReference type="ARBA" id="ARBA00004370"/>
    </source>
</evidence>
<accession>A0ABS4K7W8</accession>
<organism evidence="9 10">
    <name type="scientific">Clostridium punense</name>
    <dbReference type="NCBI Taxonomy" id="1054297"/>
    <lineage>
        <taxon>Bacteria</taxon>
        <taxon>Bacillati</taxon>
        <taxon>Bacillota</taxon>
        <taxon>Clostridia</taxon>
        <taxon>Eubacteriales</taxon>
        <taxon>Clostridiaceae</taxon>
        <taxon>Clostridium</taxon>
    </lineage>
</organism>
<dbReference type="Gene3D" id="3.30.565.10">
    <property type="entry name" value="Histidine kinase-like ATPase, C-terminal domain"/>
    <property type="match status" value="1"/>
</dbReference>
<protein>
    <recommendedName>
        <fullName evidence="3">histidine kinase</fullName>
        <ecNumber evidence="3">2.7.13.3</ecNumber>
    </recommendedName>
</protein>
<dbReference type="PRINTS" id="PR00344">
    <property type="entry name" value="BCTRLSENSOR"/>
</dbReference>
<dbReference type="InterPro" id="IPR050351">
    <property type="entry name" value="BphY/WalK/GraS-like"/>
</dbReference>
<dbReference type="InterPro" id="IPR036890">
    <property type="entry name" value="HATPase_C_sf"/>
</dbReference>
<dbReference type="CDD" id="cd00082">
    <property type="entry name" value="HisKA"/>
    <property type="match status" value="1"/>
</dbReference>
<dbReference type="GO" id="GO:0016301">
    <property type="term" value="F:kinase activity"/>
    <property type="evidence" value="ECO:0007669"/>
    <property type="project" value="UniProtKB-KW"/>
</dbReference>
<dbReference type="PROSITE" id="PS50109">
    <property type="entry name" value="HIS_KIN"/>
    <property type="match status" value="1"/>
</dbReference>
<comment type="subcellular location">
    <subcellularLocation>
        <location evidence="2">Membrane</location>
    </subcellularLocation>
</comment>
<dbReference type="SMART" id="SM00387">
    <property type="entry name" value="HATPase_c"/>
    <property type="match status" value="1"/>
</dbReference>
<proteinExistence type="predicted"/>
<dbReference type="InterPro" id="IPR005467">
    <property type="entry name" value="His_kinase_dom"/>
</dbReference>
<name>A0ABS4K7W8_9CLOT</name>
<dbReference type="InterPro" id="IPR036097">
    <property type="entry name" value="HisK_dim/P_sf"/>
</dbReference>
<dbReference type="InterPro" id="IPR004358">
    <property type="entry name" value="Sig_transdc_His_kin-like_C"/>
</dbReference>
<keyword evidence="6 9" id="KW-0418">Kinase</keyword>
<dbReference type="InterPro" id="IPR003661">
    <property type="entry name" value="HisK_dim/P_dom"/>
</dbReference>
<evidence type="ECO:0000256" key="3">
    <source>
        <dbReference type="ARBA" id="ARBA00012438"/>
    </source>
</evidence>